<feature type="region of interest" description="Disordered" evidence="8">
    <location>
        <begin position="452"/>
        <end position="471"/>
    </location>
</feature>
<dbReference type="PANTHER" id="PTHR21230:SF1">
    <property type="entry name" value="GOLGI SNAP RECEPTOR COMPLEX MEMBER 2"/>
    <property type="match status" value="1"/>
</dbReference>
<feature type="region of interest" description="Disordered" evidence="8">
    <location>
        <begin position="781"/>
        <end position="837"/>
    </location>
</feature>
<evidence type="ECO:0000313" key="10">
    <source>
        <dbReference type="EMBL" id="PPQ84582.1"/>
    </source>
</evidence>
<dbReference type="GO" id="GO:0006888">
    <property type="term" value="P:endoplasmic reticulum to Golgi vesicle-mediated transport"/>
    <property type="evidence" value="ECO:0007669"/>
    <property type="project" value="TreeGrafter"/>
</dbReference>
<dbReference type="GO" id="GO:0005789">
    <property type="term" value="C:endoplasmic reticulum membrane"/>
    <property type="evidence" value="ECO:0007669"/>
    <property type="project" value="TreeGrafter"/>
</dbReference>
<keyword evidence="4" id="KW-0653">Protein transport</keyword>
<dbReference type="Pfam" id="PF12352">
    <property type="entry name" value="V-SNARE_C"/>
    <property type="match status" value="1"/>
</dbReference>
<dbReference type="GO" id="GO:0012507">
    <property type="term" value="C:ER to Golgi transport vesicle membrane"/>
    <property type="evidence" value="ECO:0007669"/>
    <property type="project" value="TreeGrafter"/>
</dbReference>
<feature type="region of interest" description="Disordered" evidence="8">
    <location>
        <begin position="26"/>
        <end position="56"/>
    </location>
</feature>
<gene>
    <name evidence="10" type="ORF">CVT25_015785</name>
</gene>
<evidence type="ECO:0000256" key="8">
    <source>
        <dbReference type="SAM" id="MobiDB-lite"/>
    </source>
</evidence>
<dbReference type="STRING" id="93625.A0A409X1G9"/>
<dbReference type="PANTHER" id="PTHR21230">
    <property type="entry name" value="VESICLE TRANSPORT V-SNARE PROTEIN VTI1-RELATED"/>
    <property type="match status" value="1"/>
</dbReference>
<dbReference type="GO" id="GO:0005794">
    <property type="term" value="C:Golgi apparatus"/>
    <property type="evidence" value="ECO:0007669"/>
    <property type="project" value="TreeGrafter"/>
</dbReference>
<dbReference type="GO" id="GO:0006906">
    <property type="term" value="P:vesicle fusion"/>
    <property type="evidence" value="ECO:0007669"/>
    <property type="project" value="TreeGrafter"/>
</dbReference>
<dbReference type="CDD" id="cd15863">
    <property type="entry name" value="SNARE_GS27"/>
    <property type="match status" value="1"/>
</dbReference>
<keyword evidence="3 9" id="KW-0812">Transmembrane</keyword>
<evidence type="ECO:0000256" key="5">
    <source>
        <dbReference type="ARBA" id="ARBA00022989"/>
    </source>
</evidence>
<evidence type="ECO:0000256" key="1">
    <source>
        <dbReference type="ARBA" id="ARBA00004211"/>
    </source>
</evidence>
<name>A0A409X1G9_PSICY</name>
<sequence>MEREVKPNLVMADLPGQIGLLVETIGVSSSGTPPGPGESSTDVEMHDASQDPQEYRSPERFFEDLIISRAPEEVRSHHRPKAPTTPEQIEEYRKKILNDPSTKHRFVFQQWPRDPNGTVITPLNSQLGKVAGNAQQIWGSTLFDFYTVRRIPSVPNLMTYTSGSKLAKWMQSQGETFSQDLVEKQKSEEEPATVQPCDIGKLIKRNETMFINSKWSLEKSWSKEEVKDRFELPKPWPPASPFSPSAYPSPWPFPPFSQQHMTRIPTLQQYIPQSLLPERLIVHDPWKLLAAEVVEVDTESEEFRTEKLVKWNEKEDVTHIYRLQNSEANSIRRKKDNKALEKQEEDRHKVRRKFLADPHTRNELPDGFVVNEIQDTTVEEPGPVKPPIYVVFPLRPSCKQPEEAHLYIAPAGSIGEGHHSFVYKTELELPRSFLVNEEICEECVLEDMGEILREQDGPNGDRRDPKWDEKSGKLALKTTEIHPEVTRMADPIHGEEATYIIKPGKYSKEFEYEGPFRVIESRVKYPNLEKGPYCTHIQKEDRAIHPLTSKVYVAAKLSKQGDGHLAAEAENYQKFPDHFFEHWTGYNILRPMHDPVPLGALVPQFYGYYVLETRSPKLLGTSNTEEEGREDMRSAYLSPLLLLEDCGHPIDPRSLSVDDRNQSGSLIYRFHEEGWLHGSVARRNILRQPGPITAWPSERAANALKRGGLGQISASLSAMQRTIDDYDSMTKREIIKAKQEKAQMRVQKFRADYADLRSQFERLRGEASAAQQEANRAELISASSASASLSSPSDSRRRFQNTSSTNSTLHPGLRPQNEIVSESPFRGSTPQPGMGGREFRALDEHSFIQNTDTKLDEFLAQGREVLDNLRDQRNILKGTQRRLLDTANTLGLSRNVIGWIEKRSTQDTYIFLGGAVFTFFCFYLIWRYLG</sequence>
<protein>
    <submittedName>
        <fullName evidence="10">Uncharacterized protein</fullName>
    </submittedName>
</protein>
<dbReference type="GO" id="GO:0000149">
    <property type="term" value="F:SNARE binding"/>
    <property type="evidence" value="ECO:0007669"/>
    <property type="project" value="TreeGrafter"/>
</dbReference>
<feature type="compositionally biased region" description="Polar residues" evidence="8">
    <location>
        <begin position="800"/>
        <end position="809"/>
    </location>
</feature>
<feature type="compositionally biased region" description="Low complexity" evidence="8">
    <location>
        <begin position="28"/>
        <end position="40"/>
    </location>
</feature>
<dbReference type="OrthoDB" id="5327923at2759"/>
<reference evidence="10 11" key="1">
    <citation type="journal article" date="2018" name="Evol. Lett.">
        <title>Horizontal gene cluster transfer increased hallucinogenic mushroom diversity.</title>
        <authorList>
            <person name="Reynolds H.T."/>
            <person name="Vijayakumar V."/>
            <person name="Gluck-Thaler E."/>
            <person name="Korotkin H.B."/>
            <person name="Matheny P.B."/>
            <person name="Slot J.C."/>
        </authorList>
    </citation>
    <scope>NUCLEOTIDE SEQUENCE [LARGE SCALE GENOMIC DNA]</scope>
    <source>
        <strain evidence="10 11">2631</strain>
    </source>
</reference>
<dbReference type="GO" id="GO:0031201">
    <property type="term" value="C:SNARE complex"/>
    <property type="evidence" value="ECO:0007669"/>
    <property type="project" value="TreeGrafter"/>
</dbReference>
<dbReference type="EMBL" id="NHYD01002844">
    <property type="protein sequence ID" value="PPQ84582.1"/>
    <property type="molecule type" value="Genomic_DNA"/>
</dbReference>
<feature type="transmembrane region" description="Helical" evidence="9">
    <location>
        <begin position="909"/>
        <end position="929"/>
    </location>
</feature>
<organism evidence="10 11">
    <name type="scientific">Psilocybe cyanescens</name>
    <dbReference type="NCBI Taxonomy" id="93625"/>
    <lineage>
        <taxon>Eukaryota</taxon>
        <taxon>Fungi</taxon>
        <taxon>Dikarya</taxon>
        <taxon>Basidiomycota</taxon>
        <taxon>Agaricomycotina</taxon>
        <taxon>Agaricomycetes</taxon>
        <taxon>Agaricomycetidae</taxon>
        <taxon>Agaricales</taxon>
        <taxon>Agaricineae</taxon>
        <taxon>Strophariaceae</taxon>
        <taxon>Psilocybe</taxon>
    </lineage>
</organism>
<proteinExistence type="predicted"/>
<keyword evidence="7" id="KW-0175">Coiled coil</keyword>
<dbReference type="Proteomes" id="UP000283269">
    <property type="component" value="Unassembled WGS sequence"/>
</dbReference>
<keyword evidence="11" id="KW-1185">Reference proteome</keyword>
<keyword evidence="6 9" id="KW-0472">Membrane</keyword>
<evidence type="ECO:0000256" key="2">
    <source>
        <dbReference type="ARBA" id="ARBA00022448"/>
    </source>
</evidence>
<dbReference type="GO" id="GO:0031902">
    <property type="term" value="C:late endosome membrane"/>
    <property type="evidence" value="ECO:0007669"/>
    <property type="project" value="TreeGrafter"/>
</dbReference>
<evidence type="ECO:0000256" key="4">
    <source>
        <dbReference type="ARBA" id="ARBA00022927"/>
    </source>
</evidence>
<dbReference type="GO" id="GO:0005484">
    <property type="term" value="F:SNAP receptor activity"/>
    <property type="evidence" value="ECO:0007669"/>
    <property type="project" value="TreeGrafter"/>
</dbReference>
<evidence type="ECO:0000313" key="11">
    <source>
        <dbReference type="Proteomes" id="UP000283269"/>
    </source>
</evidence>
<comment type="caution">
    <text evidence="10">The sequence shown here is derived from an EMBL/GenBank/DDBJ whole genome shotgun (WGS) entry which is preliminary data.</text>
</comment>
<keyword evidence="2" id="KW-0813">Transport</keyword>
<dbReference type="GO" id="GO:0015031">
    <property type="term" value="P:protein transport"/>
    <property type="evidence" value="ECO:0007669"/>
    <property type="project" value="UniProtKB-KW"/>
</dbReference>
<evidence type="ECO:0000256" key="3">
    <source>
        <dbReference type="ARBA" id="ARBA00022692"/>
    </source>
</evidence>
<comment type="subcellular location">
    <subcellularLocation>
        <location evidence="1">Membrane</location>
        <topology evidence="1">Single-pass type IV membrane protein</topology>
    </subcellularLocation>
</comment>
<dbReference type="InParanoid" id="A0A409X1G9"/>
<evidence type="ECO:0000256" key="7">
    <source>
        <dbReference type="SAM" id="Coils"/>
    </source>
</evidence>
<evidence type="ECO:0000256" key="6">
    <source>
        <dbReference type="ARBA" id="ARBA00023136"/>
    </source>
</evidence>
<feature type="compositionally biased region" description="Low complexity" evidence="8">
    <location>
        <begin position="781"/>
        <end position="793"/>
    </location>
</feature>
<feature type="compositionally biased region" description="Basic and acidic residues" evidence="8">
    <location>
        <begin position="43"/>
        <end position="56"/>
    </location>
</feature>
<feature type="coiled-coil region" evidence="7">
    <location>
        <begin position="739"/>
        <end position="780"/>
    </location>
</feature>
<dbReference type="AlphaFoldDB" id="A0A409X1G9"/>
<accession>A0A409X1G9</accession>
<evidence type="ECO:0000256" key="9">
    <source>
        <dbReference type="SAM" id="Phobius"/>
    </source>
</evidence>
<keyword evidence="5 9" id="KW-1133">Transmembrane helix</keyword>